<dbReference type="AlphaFoldDB" id="A0A1L7CRE7"/>
<dbReference type="Proteomes" id="UP000185434">
    <property type="component" value="Chromosome"/>
</dbReference>
<accession>A0A1L7CRE7</accession>
<dbReference type="RefSeq" id="WP_075663369.1">
    <property type="nucleotide sequence ID" value="NZ_CP009247.1"/>
</dbReference>
<dbReference type="KEGG" id="cfk:CFRA_02870"/>
<sequence>MDLEKSMSFEGREKHLIAELESAGRQLVERWHSKPPTMALLSDEGFWSFDNLTRVAQSPRVSDREKFLYVAEGLLRGTGGHWALYPMLQDDRIIYVNMLIWCPNLGNVVNVNAAADYLHTEPMHTFVSRVMSGEDLTETTPGEIWRGDED</sequence>
<evidence type="ECO:0000313" key="1">
    <source>
        <dbReference type="EMBL" id="APT88391.1"/>
    </source>
</evidence>
<evidence type="ECO:0000313" key="2">
    <source>
        <dbReference type="Proteomes" id="UP000185434"/>
    </source>
</evidence>
<name>A0A1L7CRE7_9CORY</name>
<reference evidence="1 2" key="1">
    <citation type="submission" date="2014-08" db="EMBL/GenBank/DDBJ databases">
        <title>Complete genome sequence of Corynebacterium frankenforstense ST18(T) (=DSM 45800(T)), isolated from raw cow milk.</title>
        <authorList>
            <person name="Ruckert C."/>
            <person name="Albersmeier A."/>
            <person name="Winkler A."/>
            <person name="Lipski A."/>
            <person name="Kalinowski J."/>
        </authorList>
    </citation>
    <scope>NUCLEOTIDE SEQUENCE [LARGE SCALE GENOMIC DNA]</scope>
    <source>
        <strain evidence="1 2">ST18</strain>
    </source>
</reference>
<organism evidence="1 2">
    <name type="scientific">Corynebacterium frankenforstense DSM 45800</name>
    <dbReference type="NCBI Taxonomy" id="1437875"/>
    <lineage>
        <taxon>Bacteria</taxon>
        <taxon>Bacillati</taxon>
        <taxon>Actinomycetota</taxon>
        <taxon>Actinomycetes</taxon>
        <taxon>Mycobacteriales</taxon>
        <taxon>Corynebacteriaceae</taxon>
        <taxon>Corynebacterium</taxon>
    </lineage>
</organism>
<dbReference type="EMBL" id="CP009247">
    <property type="protein sequence ID" value="APT88391.1"/>
    <property type="molecule type" value="Genomic_DNA"/>
</dbReference>
<gene>
    <name evidence="1" type="ORF">CFRA_02870</name>
</gene>
<protein>
    <submittedName>
        <fullName evidence="1">Uncharacterized protein</fullName>
    </submittedName>
</protein>
<keyword evidence="2" id="KW-1185">Reference proteome</keyword>
<proteinExistence type="predicted"/>